<evidence type="ECO:0000256" key="1">
    <source>
        <dbReference type="ARBA" id="ARBA00004127"/>
    </source>
</evidence>
<dbReference type="Proteomes" id="UP001430796">
    <property type="component" value="Unassembled WGS sequence"/>
</dbReference>
<comment type="subcellular location">
    <subcellularLocation>
        <location evidence="5">Cell membrane</location>
        <topology evidence="5">Multi-pass membrane protein</topology>
    </subcellularLocation>
    <subcellularLocation>
        <location evidence="1">Endomembrane system</location>
        <topology evidence="1">Multi-pass membrane protein</topology>
    </subcellularLocation>
    <subcellularLocation>
        <location evidence="6">Membrane</location>
        <topology evidence="6">Multi-pass membrane protein</topology>
    </subcellularLocation>
</comment>
<feature type="transmembrane region" description="Helical" evidence="5">
    <location>
        <begin position="81"/>
        <end position="100"/>
    </location>
</feature>
<keyword evidence="5" id="KW-1003">Cell membrane</keyword>
<dbReference type="RefSeq" id="WP_237056035.1">
    <property type="nucleotide sequence ID" value="NZ_JAKJPO010000012.1"/>
</dbReference>
<comment type="subunit">
    <text evidence="5">NDH-1 is composed of 14 different subunits. Subunits NuoA, H, J, K, L, M, N constitute the membrane sector of the complex.</text>
</comment>
<dbReference type="InterPro" id="IPR001750">
    <property type="entry name" value="ND/Mrp_TM"/>
</dbReference>
<feature type="transmembrane region" description="Helical" evidence="5">
    <location>
        <begin position="411"/>
        <end position="434"/>
    </location>
</feature>
<sequence length="486" mass="51217">MIMPVRTAADLLPLLPELVVAGGAFALLMLDLFVGERRRFLTHLLGIALLVAVVAMVAAGVGGHGTVLSGMFVRDAAADVLKLAICAVSALALIYTWPYLRERGLYKGEVTVLMLFAVLGMMLLVSANSLVMVYVALEMLSLCSYALVVTDRDSPWGSESGIKYFVLGSLASGLLLYGLSLIYGATGTLDLASIAAAARESSSPLMLVTGLVFVVAGIAFKFGAAPFHMWLPDVYQGAPTPITLFIGSAPKLAAFGMTYRLLEVAAGPLEDHWRMMLAALAVLSLALGNLGALVQSNLKRLLAYSTVSHVGFLFIGFAGGGAQGFSAAMFYAISYALMSAAAFGAIVVLSSCSPTAGGFEADRIDDYKGLNARSPWLAGLILCIMASLAGVPPFLGFWAKLAVLRAALDGGLMWLAIVGVVFAVIGAFYYLRVIKAMYFDAPEGQMPEAKANRPLRIVFGVNALALLALGLAWNPIMAWCQKAFAG</sequence>
<evidence type="ECO:0000256" key="2">
    <source>
        <dbReference type="ARBA" id="ARBA00022692"/>
    </source>
</evidence>
<comment type="similarity">
    <text evidence="5">Belongs to the complex I subunit 2 family.</text>
</comment>
<dbReference type="EC" id="7.1.1.-" evidence="5"/>
<feature type="transmembrane region" description="Helical" evidence="5">
    <location>
        <begin position="376"/>
        <end position="399"/>
    </location>
</feature>
<comment type="function">
    <text evidence="5">NDH-1 shuttles electrons from NADH, via FMN and iron-sulfur (Fe-S) centers, to quinones in the respiratory chain. The immediate electron acceptor for the enzyme in this species is believed to be ubiquinone. Couples the redox reaction to proton translocation (for every two electrons transferred, four hydrogen ions are translocated across the cytoplasmic membrane), and thus conserves the redox energy in a proton gradient.</text>
</comment>
<keyword evidence="5" id="KW-0874">Quinone</keyword>
<gene>
    <name evidence="5 8" type="primary">nuoN</name>
    <name evidence="8" type="ORF">L3V18_15350</name>
</gene>
<feature type="transmembrane region" description="Helical" evidence="5">
    <location>
        <begin position="301"/>
        <end position="322"/>
    </location>
</feature>
<keyword evidence="5" id="KW-1278">Translocase</keyword>
<feature type="transmembrane region" description="Helical" evidence="5">
    <location>
        <begin position="40"/>
        <end position="61"/>
    </location>
</feature>
<accession>A0ABS9HXQ2</accession>
<keyword evidence="5" id="KW-0520">NAD</keyword>
<keyword evidence="4 5" id="KW-0472">Membrane</keyword>
<organism evidence="8 9">
    <name type="scientific">Marilutibacter chinensis</name>
    <dbReference type="NCBI Taxonomy" id="2912247"/>
    <lineage>
        <taxon>Bacteria</taxon>
        <taxon>Pseudomonadati</taxon>
        <taxon>Pseudomonadota</taxon>
        <taxon>Gammaproteobacteria</taxon>
        <taxon>Lysobacterales</taxon>
        <taxon>Lysobacteraceae</taxon>
        <taxon>Marilutibacter</taxon>
    </lineage>
</organism>
<feature type="transmembrane region" description="Helical" evidence="5">
    <location>
        <begin position="205"/>
        <end position="224"/>
    </location>
</feature>
<keyword evidence="3 5" id="KW-1133">Transmembrane helix</keyword>
<dbReference type="EMBL" id="JAKJPO010000012">
    <property type="protein sequence ID" value="MCF7223152.1"/>
    <property type="molecule type" value="Genomic_DNA"/>
</dbReference>
<reference evidence="8" key="1">
    <citation type="submission" date="2022-01" db="EMBL/GenBank/DDBJ databases">
        <title>Lysobacter chinensis sp. nov., a bacterium isolated from cow dung compost.</title>
        <authorList>
            <person name="Liu Y."/>
        </authorList>
    </citation>
    <scope>NUCLEOTIDE SEQUENCE</scope>
    <source>
        <strain evidence="8">TLK-CK17</strain>
    </source>
</reference>
<evidence type="ECO:0000256" key="3">
    <source>
        <dbReference type="ARBA" id="ARBA00022989"/>
    </source>
</evidence>
<feature type="transmembrane region" description="Helical" evidence="5">
    <location>
        <begin position="328"/>
        <end position="349"/>
    </location>
</feature>
<proteinExistence type="inferred from homology"/>
<evidence type="ECO:0000256" key="4">
    <source>
        <dbReference type="ARBA" id="ARBA00023136"/>
    </source>
</evidence>
<feature type="transmembrane region" description="Helical" evidence="5">
    <location>
        <begin position="275"/>
        <end position="294"/>
    </location>
</feature>
<dbReference type="NCBIfam" id="TIGR01770">
    <property type="entry name" value="NDH_I_N"/>
    <property type="match status" value="1"/>
</dbReference>
<dbReference type="InterPro" id="IPR010096">
    <property type="entry name" value="NADH-Q_OxRdtase_suN/2"/>
</dbReference>
<evidence type="ECO:0000313" key="8">
    <source>
        <dbReference type="EMBL" id="MCF7223152.1"/>
    </source>
</evidence>
<dbReference type="PANTHER" id="PTHR22773">
    <property type="entry name" value="NADH DEHYDROGENASE"/>
    <property type="match status" value="1"/>
</dbReference>
<keyword evidence="5" id="KW-0830">Ubiquinone</keyword>
<feature type="domain" description="NADH:quinone oxidoreductase/Mrp antiporter transmembrane" evidence="7">
    <location>
        <begin position="127"/>
        <end position="425"/>
    </location>
</feature>
<name>A0ABS9HXQ2_9GAMM</name>
<comment type="caution">
    <text evidence="8">The sequence shown here is derived from an EMBL/GenBank/DDBJ whole genome shotgun (WGS) entry which is preliminary data.</text>
</comment>
<reference evidence="8" key="2">
    <citation type="submission" date="2022-01" db="EMBL/GenBank/DDBJ databases">
        <authorList>
            <person name="Zhou L.Y."/>
        </authorList>
    </citation>
    <scope>NUCLEOTIDE SEQUENCE</scope>
    <source>
        <strain evidence="8">TLK-CK17</strain>
    </source>
</reference>
<dbReference type="GO" id="GO:0016491">
    <property type="term" value="F:oxidoreductase activity"/>
    <property type="evidence" value="ECO:0007669"/>
    <property type="project" value="UniProtKB-KW"/>
</dbReference>
<dbReference type="PRINTS" id="PR01434">
    <property type="entry name" value="NADHDHGNASE5"/>
</dbReference>
<dbReference type="HAMAP" id="MF_00445">
    <property type="entry name" value="NDH1_NuoN_1"/>
    <property type="match status" value="1"/>
</dbReference>
<comment type="catalytic activity">
    <reaction evidence="5">
        <text>a quinone + NADH + 5 H(+)(in) = a quinol + NAD(+) + 4 H(+)(out)</text>
        <dbReference type="Rhea" id="RHEA:57888"/>
        <dbReference type="ChEBI" id="CHEBI:15378"/>
        <dbReference type="ChEBI" id="CHEBI:24646"/>
        <dbReference type="ChEBI" id="CHEBI:57540"/>
        <dbReference type="ChEBI" id="CHEBI:57945"/>
        <dbReference type="ChEBI" id="CHEBI:132124"/>
    </reaction>
</comment>
<feature type="transmembrane region" description="Helical" evidence="5">
    <location>
        <begin position="455"/>
        <end position="476"/>
    </location>
</feature>
<evidence type="ECO:0000313" key="9">
    <source>
        <dbReference type="Proteomes" id="UP001430796"/>
    </source>
</evidence>
<evidence type="ECO:0000259" key="7">
    <source>
        <dbReference type="Pfam" id="PF00361"/>
    </source>
</evidence>
<keyword evidence="2 5" id="KW-0812">Transmembrane</keyword>
<protein>
    <recommendedName>
        <fullName evidence="5">NADH-quinone oxidoreductase subunit N</fullName>
        <ecNumber evidence="5">7.1.1.-</ecNumber>
    </recommendedName>
    <alternativeName>
        <fullName evidence="5">NADH dehydrogenase I subunit N</fullName>
    </alternativeName>
    <alternativeName>
        <fullName evidence="5">NDH-1 subunit N</fullName>
    </alternativeName>
</protein>
<keyword evidence="9" id="KW-1185">Reference proteome</keyword>
<dbReference type="Pfam" id="PF00361">
    <property type="entry name" value="Proton_antipo_M"/>
    <property type="match status" value="1"/>
</dbReference>
<dbReference type="NCBIfam" id="NF004442">
    <property type="entry name" value="PRK05777.1-5"/>
    <property type="match status" value="1"/>
</dbReference>
<evidence type="ECO:0000256" key="6">
    <source>
        <dbReference type="RuleBase" id="RU000320"/>
    </source>
</evidence>
<feature type="transmembrane region" description="Helical" evidence="5">
    <location>
        <begin position="112"/>
        <end position="137"/>
    </location>
</feature>
<keyword evidence="5" id="KW-0813">Transport</keyword>
<keyword evidence="8" id="KW-0560">Oxidoreductase</keyword>
<feature type="transmembrane region" description="Helical" evidence="5">
    <location>
        <begin position="12"/>
        <end position="33"/>
    </location>
</feature>
<evidence type="ECO:0000256" key="5">
    <source>
        <dbReference type="HAMAP-Rule" id="MF_00445"/>
    </source>
</evidence>
<feature type="transmembrane region" description="Helical" evidence="5">
    <location>
        <begin position="164"/>
        <end position="184"/>
    </location>
</feature>